<dbReference type="EMBL" id="BMWP01000010">
    <property type="protein sequence ID" value="GGW33690.1"/>
    <property type="molecule type" value="Genomic_DNA"/>
</dbReference>
<reference evidence="1" key="2">
    <citation type="submission" date="2020-09" db="EMBL/GenBank/DDBJ databases">
        <authorList>
            <person name="Sun Q."/>
            <person name="Kim S."/>
        </authorList>
    </citation>
    <scope>NUCLEOTIDE SEQUENCE</scope>
    <source>
        <strain evidence="1">KCTC 12113</strain>
    </source>
</reference>
<gene>
    <name evidence="1" type="ORF">GCM10007383_18470</name>
</gene>
<sequence length="98" mass="11109">MLDKGTTLYSFGEISPEMIWDFGSSLADLKTENNIKIPNNETFGVLVAQVDENEFKRIFGPEYMYELIGTFDLNPYANPGSKAHKGRLANNLYIVKKQ</sequence>
<evidence type="ECO:0000313" key="1">
    <source>
        <dbReference type="EMBL" id="GGW33690.1"/>
    </source>
</evidence>
<organism evidence="1 2">
    <name type="scientific">Arenibacter certesii</name>
    <dbReference type="NCBI Taxonomy" id="228955"/>
    <lineage>
        <taxon>Bacteria</taxon>
        <taxon>Pseudomonadati</taxon>
        <taxon>Bacteroidota</taxon>
        <taxon>Flavobacteriia</taxon>
        <taxon>Flavobacteriales</taxon>
        <taxon>Flavobacteriaceae</taxon>
        <taxon>Arenibacter</taxon>
    </lineage>
</organism>
<dbReference type="AlphaFoldDB" id="A0A918MKL4"/>
<proteinExistence type="predicted"/>
<dbReference type="Proteomes" id="UP000634668">
    <property type="component" value="Unassembled WGS sequence"/>
</dbReference>
<protein>
    <submittedName>
        <fullName evidence="1">Uncharacterized protein</fullName>
    </submittedName>
</protein>
<keyword evidence="2" id="KW-1185">Reference proteome</keyword>
<evidence type="ECO:0000313" key="2">
    <source>
        <dbReference type="Proteomes" id="UP000634668"/>
    </source>
</evidence>
<comment type="caution">
    <text evidence="1">The sequence shown here is derived from an EMBL/GenBank/DDBJ whole genome shotgun (WGS) entry which is preliminary data.</text>
</comment>
<accession>A0A918MKL4</accession>
<reference evidence="1" key="1">
    <citation type="journal article" date="2014" name="Int. J. Syst. Evol. Microbiol.">
        <title>Complete genome sequence of Corynebacterium casei LMG S-19264T (=DSM 44701T), isolated from a smear-ripened cheese.</title>
        <authorList>
            <consortium name="US DOE Joint Genome Institute (JGI-PGF)"/>
            <person name="Walter F."/>
            <person name="Albersmeier A."/>
            <person name="Kalinowski J."/>
            <person name="Ruckert C."/>
        </authorList>
    </citation>
    <scope>NUCLEOTIDE SEQUENCE</scope>
    <source>
        <strain evidence="1">KCTC 12113</strain>
    </source>
</reference>
<name>A0A918MKL4_9FLAO</name>